<gene>
    <name evidence="2" type="ORF">BDV98DRAFT_606155</name>
</gene>
<dbReference type="InterPro" id="IPR027417">
    <property type="entry name" value="P-loop_NTPase"/>
</dbReference>
<organism evidence="2 3">
    <name type="scientific">Pterulicium gracile</name>
    <dbReference type="NCBI Taxonomy" id="1884261"/>
    <lineage>
        <taxon>Eukaryota</taxon>
        <taxon>Fungi</taxon>
        <taxon>Dikarya</taxon>
        <taxon>Basidiomycota</taxon>
        <taxon>Agaricomycotina</taxon>
        <taxon>Agaricomycetes</taxon>
        <taxon>Agaricomycetidae</taxon>
        <taxon>Agaricales</taxon>
        <taxon>Pleurotineae</taxon>
        <taxon>Pterulaceae</taxon>
        <taxon>Pterulicium</taxon>
    </lineage>
</organism>
<dbReference type="EMBL" id="ML178834">
    <property type="protein sequence ID" value="TFK99288.1"/>
    <property type="molecule type" value="Genomic_DNA"/>
</dbReference>
<proteinExistence type="predicted"/>
<evidence type="ECO:0000256" key="1">
    <source>
        <dbReference type="SAM" id="MobiDB-lite"/>
    </source>
</evidence>
<dbReference type="Proteomes" id="UP000305067">
    <property type="component" value="Unassembled WGS sequence"/>
</dbReference>
<evidence type="ECO:0000313" key="2">
    <source>
        <dbReference type="EMBL" id="TFK99288.1"/>
    </source>
</evidence>
<protein>
    <submittedName>
        <fullName evidence="2">Uncharacterized protein</fullName>
    </submittedName>
</protein>
<dbReference type="OrthoDB" id="3258722at2759"/>
<sequence>MMEVDTSFSRMDSAGGAMFSHNIGEITNSGQGNLTVNAYPPPTEVKRAPAPRCPTASSSFVGRTRELDQLSQFFFGEDFLMGQQWIFAVIGMGGCGKTQLVRKFMDRVYSRFKEKP</sequence>
<accession>A0A5C3QGL1</accession>
<feature type="region of interest" description="Disordered" evidence="1">
    <location>
        <begin position="30"/>
        <end position="58"/>
    </location>
</feature>
<dbReference type="Gene3D" id="3.40.50.300">
    <property type="entry name" value="P-loop containing nucleotide triphosphate hydrolases"/>
    <property type="match status" value="1"/>
</dbReference>
<evidence type="ECO:0000313" key="3">
    <source>
        <dbReference type="Proteomes" id="UP000305067"/>
    </source>
</evidence>
<dbReference type="SUPFAM" id="SSF52540">
    <property type="entry name" value="P-loop containing nucleoside triphosphate hydrolases"/>
    <property type="match status" value="1"/>
</dbReference>
<reference evidence="2 3" key="1">
    <citation type="journal article" date="2019" name="Nat. Ecol. Evol.">
        <title>Megaphylogeny resolves global patterns of mushroom evolution.</title>
        <authorList>
            <person name="Varga T."/>
            <person name="Krizsan K."/>
            <person name="Foldi C."/>
            <person name="Dima B."/>
            <person name="Sanchez-Garcia M."/>
            <person name="Sanchez-Ramirez S."/>
            <person name="Szollosi G.J."/>
            <person name="Szarkandi J.G."/>
            <person name="Papp V."/>
            <person name="Albert L."/>
            <person name="Andreopoulos W."/>
            <person name="Angelini C."/>
            <person name="Antonin V."/>
            <person name="Barry K.W."/>
            <person name="Bougher N.L."/>
            <person name="Buchanan P."/>
            <person name="Buyck B."/>
            <person name="Bense V."/>
            <person name="Catcheside P."/>
            <person name="Chovatia M."/>
            <person name="Cooper J."/>
            <person name="Damon W."/>
            <person name="Desjardin D."/>
            <person name="Finy P."/>
            <person name="Geml J."/>
            <person name="Haridas S."/>
            <person name="Hughes K."/>
            <person name="Justo A."/>
            <person name="Karasinski D."/>
            <person name="Kautmanova I."/>
            <person name="Kiss B."/>
            <person name="Kocsube S."/>
            <person name="Kotiranta H."/>
            <person name="LaButti K.M."/>
            <person name="Lechner B.E."/>
            <person name="Liimatainen K."/>
            <person name="Lipzen A."/>
            <person name="Lukacs Z."/>
            <person name="Mihaltcheva S."/>
            <person name="Morgado L.N."/>
            <person name="Niskanen T."/>
            <person name="Noordeloos M.E."/>
            <person name="Ohm R.A."/>
            <person name="Ortiz-Santana B."/>
            <person name="Ovrebo C."/>
            <person name="Racz N."/>
            <person name="Riley R."/>
            <person name="Savchenko A."/>
            <person name="Shiryaev A."/>
            <person name="Soop K."/>
            <person name="Spirin V."/>
            <person name="Szebenyi C."/>
            <person name="Tomsovsky M."/>
            <person name="Tulloss R.E."/>
            <person name="Uehling J."/>
            <person name="Grigoriev I.V."/>
            <person name="Vagvolgyi C."/>
            <person name="Papp T."/>
            <person name="Martin F.M."/>
            <person name="Miettinen O."/>
            <person name="Hibbett D.S."/>
            <person name="Nagy L.G."/>
        </authorList>
    </citation>
    <scope>NUCLEOTIDE SEQUENCE [LARGE SCALE GENOMIC DNA]</scope>
    <source>
        <strain evidence="2 3">CBS 309.79</strain>
    </source>
</reference>
<dbReference type="AlphaFoldDB" id="A0A5C3QGL1"/>
<name>A0A5C3QGL1_9AGAR</name>
<keyword evidence="3" id="KW-1185">Reference proteome</keyword>